<proteinExistence type="predicted"/>
<dbReference type="EMBL" id="FNVO01000038">
    <property type="protein sequence ID" value="SEG93318.1"/>
    <property type="molecule type" value="Genomic_DNA"/>
</dbReference>
<evidence type="ECO:0008006" key="3">
    <source>
        <dbReference type="Google" id="ProtNLM"/>
    </source>
</evidence>
<name>A0A1H6E694_9ACTN</name>
<gene>
    <name evidence="1" type="ORF">SAMN04489712_13818</name>
</gene>
<evidence type="ECO:0000313" key="1">
    <source>
        <dbReference type="EMBL" id="SEG93318.1"/>
    </source>
</evidence>
<keyword evidence="2" id="KW-1185">Reference proteome</keyword>
<dbReference type="AlphaFoldDB" id="A0A1H6E694"/>
<dbReference type="OrthoDB" id="5524782at2"/>
<accession>A0A1H6E694</accession>
<sequence length="74" mass="8835">MTRTPGTATQKLRGASGPDELWTVEDLSGFLKKPTSWVYENYRELFPYYRMGQAVRFDPEEIRAVLRQRYRFEK</sequence>
<evidence type="ECO:0000313" key="2">
    <source>
        <dbReference type="Proteomes" id="UP000236723"/>
    </source>
</evidence>
<dbReference type="RefSeq" id="WP_103944617.1">
    <property type="nucleotide sequence ID" value="NZ_FNVO01000038.1"/>
</dbReference>
<protein>
    <recommendedName>
        <fullName evidence="3">Helix-turn-helix domain-containing protein</fullName>
    </recommendedName>
</protein>
<dbReference type="Proteomes" id="UP000236723">
    <property type="component" value="Unassembled WGS sequence"/>
</dbReference>
<reference evidence="2" key="1">
    <citation type="submission" date="2016-10" db="EMBL/GenBank/DDBJ databases">
        <authorList>
            <person name="Varghese N."/>
            <person name="Submissions S."/>
        </authorList>
    </citation>
    <scope>NUCLEOTIDE SEQUENCE [LARGE SCALE GENOMIC DNA]</scope>
    <source>
        <strain evidence="2">DSM 43163</strain>
    </source>
</reference>
<organism evidence="1 2">
    <name type="scientific">Thermomonospora echinospora</name>
    <dbReference type="NCBI Taxonomy" id="1992"/>
    <lineage>
        <taxon>Bacteria</taxon>
        <taxon>Bacillati</taxon>
        <taxon>Actinomycetota</taxon>
        <taxon>Actinomycetes</taxon>
        <taxon>Streptosporangiales</taxon>
        <taxon>Thermomonosporaceae</taxon>
        <taxon>Thermomonospora</taxon>
    </lineage>
</organism>